<dbReference type="Gene3D" id="3.60.21.10">
    <property type="match status" value="1"/>
</dbReference>
<dbReference type="PANTHER" id="PTHR11575:SF23">
    <property type="entry name" value="5-NUCLEOTIDASE FAMILY PROTEIN"/>
    <property type="match status" value="1"/>
</dbReference>
<keyword evidence="2" id="KW-0378">Hydrolase</keyword>
<keyword evidence="6" id="KW-1185">Reference proteome</keyword>
<dbReference type="PANTHER" id="PTHR11575">
    <property type="entry name" value="5'-NUCLEOTIDASE-RELATED"/>
    <property type="match status" value="1"/>
</dbReference>
<dbReference type="InterPro" id="IPR029052">
    <property type="entry name" value="Metallo-depent_PP-like"/>
</dbReference>
<evidence type="ECO:0000259" key="3">
    <source>
        <dbReference type="Pfam" id="PF00149"/>
    </source>
</evidence>
<name>A0ABY4GLQ6_9BACI</name>
<dbReference type="SUPFAM" id="SSF56300">
    <property type="entry name" value="Metallo-dependent phosphatases"/>
    <property type="match status" value="1"/>
</dbReference>
<protein>
    <submittedName>
        <fullName evidence="5">Bifunctional metallophosphatase/5'-nucleotidase</fullName>
    </submittedName>
</protein>
<dbReference type="InterPro" id="IPR008334">
    <property type="entry name" value="5'-Nucleotdase_C"/>
</dbReference>
<dbReference type="InterPro" id="IPR004843">
    <property type="entry name" value="Calcineurin-like_PHP"/>
</dbReference>
<organism evidence="5 6">
    <name type="scientific">Gracilibacillus salinarum</name>
    <dbReference type="NCBI Taxonomy" id="2932255"/>
    <lineage>
        <taxon>Bacteria</taxon>
        <taxon>Bacillati</taxon>
        <taxon>Bacillota</taxon>
        <taxon>Bacilli</taxon>
        <taxon>Bacillales</taxon>
        <taxon>Bacillaceae</taxon>
        <taxon>Gracilibacillus</taxon>
    </lineage>
</organism>
<dbReference type="SUPFAM" id="SSF55816">
    <property type="entry name" value="5'-nucleotidase (syn. UDP-sugar hydrolase), C-terminal domain"/>
    <property type="match status" value="1"/>
</dbReference>
<dbReference type="Pfam" id="PF00149">
    <property type="entry name" value="Metallophos"/>
    <property type="match status" value="1"/>
</dbReference>
<comment type="similarity">
    <text evidence="2">Belongs to the 5'-nucleotidase family.</text>
</comment>
<dbReference type="CDD" id="cd00845">
    <property type="entry name" value="MPP_UshA_N_like"/>
    <property type="match status" value="1"/>
</dbReference>
<keyword evidence="1" id="KW-0732">Signal</keyword>
<dbReference type="InterPro" id="IPR011240">
    <property type="entry name" value="Pesterase_YunD"/>
</dbReference>
<dbReference type="PIRSF" id="PIRSF036361">
    <property type="entry name" value="YunD"/>
    <property type="match status" value="1"/>
</dbReference>
<dbReference type="InterPro" id="IPR006179">
    <property type="entry name" value="5_nucleotidase/apyrase"/>
</dbReference>
<proteinExistence type="inferred from homology"/>
<accession>A0ABY4GLQ6</accession>
<evidence type="ECO:0000313" key="5">
    <source>
        <dbReference type="EMBL" id="UOQ85303.1"/>
    </source>
</evidence>
<dbReference type="PRINTS" id="PR01607">
    <property type="entry name" value="APYRASEFAMLY"/>
</dbReference>
<dbReference type="RefSeq" id="WP_244744006.1">
    <property type="nucleotide sequence ID" value="NZ_CP095071.1"/>
</dbReference>
<evidence type="ECO:0000313" key="6">
    <source>
        <dbReference type="Proteomes" id="UP000831537"/>
    </source>
</evidence>
<feature type="domain" description="5'-Nucleotidase C-terminal" evidence="4">
    <location>
        <begin position="290"/>
        <end position="427"/>
    </location>
</feature>
<reference evidence="5 6" key="1">
    <citation type="submission" date="2022-04" db="EMBL/GenBank/DDBJ databases">
        <title>Gracilibacillus sp. isolated from saltern.</title>
        <authorList>
            <person name="Won M."/>
            <person name="Lee C.-M."/>
            <person name="Woen H.-Y."/>
            <person name="Kwon S.-W."/>
        </authorList>
    </citation>
    <scope>NUCLEOTIDE SEQUENCE [LARGE SCALE GENOMIC DNA]</scope>
    <source>
        <strain evidence="5 6">SSPM10-3</strain>
    </source>
</reference>
<dbReference type="Proteomes" id="UP000831537">
    <property type="component" value="Chromosome"/>
</dbReference>
<evidence type="ECO:0000256" key="1">
    <source>
        <dbReference type="ARBA" id="ARBA00022729"/>
    </source>
</evidence>
<evidence type="ECO:0000259" key="4">
    <source>
        <dbReference type="Pfam" id="PF02872"/>
    </source>
</evidence>
<sequence>MMEHIHFYYCNDLHSHFEQWPQIVHYFKQKKIQHQRHNQESWLIDIGDHVDRSHPIAEAYKGKANVELLNEAGFDFATLGNNEGITLEYNDLYHLYDQADFQVTCANLRSIDGKQPAWLKKSIAFTTNENTRVKILGLTAPFNPFYNPLGWQVETPLGYLSREINKLKEDADILILLSHLGYSEDQMIAEKFPQIDIIIGGHTHHLLKNGEVVNQTLLTAAGKHGKYVGEIHIDWDRTSGEIVDKQAFAVETEHMQQDQHTLRSLQLKSEQAADQLNQPVTYLQHQLEVDWYKRTPVIQLLTDELKKWTNAEISMLNAGLLLESIEPGYVTYGDVHRICPHPINPCTVELRGIEILEVVRGAYNQRLVELELMGFGFRGKILGAFVFSGIEVQTTFDEDGVEHVQKVLLHNKELEHERVYTFATADMFTFGKMFPEIARSKTKQFYLPEFLRDLLREALQNRLSD</sequence>
<dbReference type="Gene3D" id="3.90.780.10">
    <property type="entry name" value="5'-Nucleotidase, C-terminal domain"/>
    <property type="match status" value="1"/>
</dbReference>
<feature type="domain" description="Calcineurin-like phosphoesterase" evidence="3">
    <location>
        <begin position="6"/>
        <end position="205"/>
    </location>
</feature>
<dbReference type="EMBL" id="CP095071">
    <property type="protein sequence ID" value="UOQ85303.1"/>
    <property type="molecule type" value="Genomic_DNA"/>
</dbReference>
<dbReference type="InterPro" id="IPR036907">
    <property type="entry name" value="5'-Nucleotdase_C_sf"/>
</dbReference>
<evidence type="ECO:0000256" key="2">
    <source>
        <dbReference type="RuleBase" id="RU362119"/>
    </source>
</evidence>
<keyword evidence="2" id="KW-0547">Nucleotide-binding</keyword>
<dbReference type="Pfam" id="PF02872">
    <property type="entry name" value="5_nucleotid_C"/>
    <property type="match status" value="1"/>
</dbReference>
<gene>
    <name evidence="5" type="ORF">MUN87_22125</name>
</gene>